<dbReference type="GO" id="GO:0006352">
    <property type="term" value="P:DNA-templated transcription initiation"/>
    <property type="evidence" value="ECO:0007669"/>
    <property type="project" value="InterPro"/>
</dbReference>
<dbReference type="SUPFAM" id="SSF88946">
    <property type="entry name" value="Sigma2 domain of RNA polymerase sigma factors"/>
    <property type="match status" value="1"/>
</dbReference>
<evidence type="ECO:0000259" key="6">
    <source>
        <dbReference type="Pfam" id="PF04542"/>
    </source>
</evidence>
<dbReference type="Gene3D" id="1.10.1740.10">
    <property type="match status" value="1"/>
</dbReference>
<keyword evidence="8" id="KW-1185">Reference proteome</keyword>
<evidence type="ECO:0000256" key="4">
    <source>
        <dbReference type="ARBA" id="ARBA00023163"/>
    </source>
</evidence>
<dbReference type="PANTHER" id="PTHR30385">
    <property type="entry name" value="SIGMA FACTOR F FLAGELLAR"/>
    <property type="match status" value="1"/>
</dbReference>
<dbReference type="GO" id="GO:0003677">
    <property type="term" value="F:DNA binding"/>
    <property type="evidence" value="ECO:0007669"/>
    <property type="project" value="UniProtKB-KW"/>
</dbReference>
<dbReference type="InterPro" id="IPR007627">
    <property type="entry name" value="RNA_pol_sigma70_r2"/>
</dbReference>
<feature type="domain" description="RNA polymerase sigma-70 region 2" evidence="6">
    <location>
        <begin position="15"/>
        <end position="82"/>
    </location>
</feature>
<evidence type="ECO:0000256" key="5">
    <source>
        <dbReference type="SAM" id="MobiDB-lite"/>
    </source>
</evidence>
<dbReference type="OrthoDB" id="283940at2"/>
<keyword evidence="2" id="KW-0731">Sigma factor</keyword>
<comment type="caution">
    <text evidence="7">The sequence shown here is derived from an EMBL/GenBank/DDBJ whole genome shotgun (WGS) entry which is preliminary data.</text>
</comment>
<evidence type="ECO:0000313" key="7">
    <source>
        <dbReference type="EMBL" id="KAA1258313.1"/>
    </source>
</evidence>
<dbReference type="EMBL" id="VRLW01000001">
    <property type="protein sequence ID" value="KAA1258313.1"/>
    <property type="molecule type" value="Genomic_DNA"/>
</dbReference>
<evidence type="ECO:0000256" key="1">
    <source>
        <dbReference type="ARBA" id="ARBA00023015"/>
    </source>
</evidence>
<feature type="region of interest" description="Disordered" evidence="5">
    <location>
        <begin position="81"/>
        <end position="130"/>
    </location>
</feature>
<dbReference type="InterPro" id="IPR014284">
    <property type="entry name" value="RNA_pol_sigma-70_dom"/>
</dbReference>
<accession>A0A5B1CFP5</accession>
<organism evidence="7 8">
    <name type="scientific">Rubripirellula obstinata</name>
    <dbReference type="NCBI Taxonomy" id="406547"/>
    <lineage>
        <taxon>Bacteria</taxon>
        <taxon>Pseudomonadati</taxon>
        <taxon>Planctomycetota</taxon>
        <taxon>Planctomycetia</taxon>
        <taxon>Pirellulales</taxon>
        <taxon>Pirellulaceae</taxon>
        <taxon>Rubripirellula</taxon>
    </lineage>
</organism>
<protein>
    <submittedName>
        <fullName evidence="7">Sigma-70 region 2</fullName>
    </submittedName>
</protein>
<dbReference type="InterPro" id="IPR013325">
    <property type="entry name" value="RNA_pol_sigma_r2"/>
</dbReference>
<keyword evidence="1" id="KW-0805">Transcription regulation</keyword>
<keyword evidence="3" id="KW-0238">DNA-binding</keyword>
<dbReference type="NCBIfam" id="TIGR02937">
    <property type="entry name" value="sigma70-ECF"/>
    <property type="match status" value="1"/>
</dbReference>
<dbReference type="RefSeq" id="WP_068259305.1">
    <property type="nucleotide sequence ID" value="NZ_LWSK01000009.1"/>
</dbReference>
<dbReference type="Pfam" id="PF04542">
    <property type="entry name" value="Sigma70_r2"/>
    <property type="match status" value="1"/>
</dbReference>
<name>A0A5B1CFP5_9BACT</name>
<gene>
    <name evidence="7" type="ORF">LF1_08290</name>
</gene>
<keyword evidence="4" id="KW-0804">Transcription</keyword>
<evidence type="ECO:0000313" key="8">
    <source>
        <dbReference type="Proteomes" id="UP000322699"/>
    </source>
</evidence>
<evidence type="ECO:0000256" key="3">
    <source>
        <dbReference type="ARBA" id="ARBA00023125"/>
    </source>
</evidence>
<reference evidence="7 8" key="1">
    <citation type="submission" date="2019-08" db="EMBL/GenBank/DDBJ databases">
        <title>Deep-cultivation of Planctomycetes and their phenomic and genomic characterization uncovers novel biology.</title>
        <authorList>
            <person name="Wiegand S."/>
            <person name="Jogler M."/>
            <person name="Boedeker C."/>
            <person name="Pinto D."/>
            <person name="Vollmers J."/>
            <person name="Rivas-Marin E."/>
            <person name="Kohn T."/>
            <person name="Peeters S.H."/>
            <person name="Heuer A."/>
            <person name="Rast P."/>
            <person name="Oberbeckmann S."/>
            <person name="Bunk B."/>
            <person name="Jeske O."/>
            <person name="Meyerdierks A."/>
            <person name="Storesund J.E."/>
            <person name="Kallscheuer N."/>
            <person name="Luecker S."/>
            <person name="Lage O.M."/>
            <person name="Pohl T."/>
            <person name="Merkel B.J."/>
            <person name="Hornburger P."/>
            <person name="Mueller R.-W."/>
            <person name="Bruemmer F."/>
            <person name="Labrenz M."/>
            <person name="Spormann A.M."/>
            <person name="Op Den Camp H."/>
            <person name="Overmann J."/>
            <person name="Amann R."/>
            <person name="Jetten M.S.M."/>
            <person name="Mascher T."/>
            <person name="Medema M.H."/>
            <person name="Devos D.P."/>
            <person name="Kaster A.-K."/>
            <person name="Ovreas L."/>
            <person name="Rohde M."/>
            <person name="Galperin M.Y."/>
            <person name="Jogler C."/>
        </authorList>
    </citation>
    <scope>NUCLEOTIDE SEQUENCE [LARGE SCALE GENOMIC DNA]</scope>
    <source>
        <strain evidence="7 8">LF1</strain>
    </source>
</reference>
<sequence>MTNQEIAPELIEFAMPLVERTAHKIKVRDELRNVDVEDIQQDLMLHVCERAPSFDPELGTVQAFVTQVVVNGVGMLLRKMSRQRDNPNDGAEVTSLSEYVDSPDQKSEQRIVGMSLDDGDRRRQTESRDPIADIELSDAVDERIATLPEDLRPIARELMFSNQKETAAKLELSRREMMAAMRAIRKHFGDVEWTEK</sequence>
<evidence type="ECO:0000256" key="2">
    <source>
        <dbReference type="ARBA" id="ARBA00023082"/>
    </source>
</evidence>
<proteinExistence type="predicted"/>
<dbReference type="AlphaFoldDB" id="A0A5B1CFP5"/>
<dbReference type="Proteomes" id="UP000322699">
    <property type="component" value="Unassembled WGS sequence"/>
</dbReference>
<dbReference type="GO" id="GO:0016987">
    <property type="term" value="F:sigma factor activity"/>
    <property type="evidence" value="ECO:0007669"/>
    <property type="project" value="UniProtKB-KW"/>
</dbReference>
<feature type="compositionally biased region" description="Basic and acidic residues" evidence="5">
    <location>
        <begin position="118"/>
        <end position="130"/>
    </location>
</feature>